<keyword evidence="3" id="KW-1185">Reference proteome</keyword>
<dbReference type="PANTHER" id="PTHR33112">
    <property type="entry name" value="DOMAIN PROTEIN, PUTATIVE-RELATED"/>
    <property type="match status" value="1"/>
</dbReference>
<accession>A0A9P4H658</accession>
<dbReference type="OrthoDB" id="2958217at2759"/>
<protein>
    <submittedName>
        <fullName evidence="2">HET-domain-containing protein</fullName>
    </submittedName>
</protein>
<sequence length="297" mass="35252">MCLYGHTICCQPPETISIHRFPHLLIDVRTPDRPYIVLNHEFYRRQPAYATLSHRWDDHSMPKLLRSNRRSYRRHIDRALLPAVIWDAIDICHNLNIGYLWIDAVCFVQDDKADCAREIENMGDIYRYAFCNFSAVAARQAYRDECYGLLESWQLQLMDQDLMKRGWVLQERLLRSRIVHFGYHLSWECSEVLANELFPHGVPTSNHWDPFTLRWGIQDRIHLYWFDLVERYTACKLTFEQDKLPAISELARKFGEVLEDVYLAGLWRSNLPQGLMWRPITSPARHRPSSYRGMKVP</sequence>
<evidence type="ECO:0000313" key="3">
    <source>
        <dbReference type="Proteomes" id="UP000799777"/>
    </source>
</evidence>
<evidence type="ECO:0000259" key="1">
    <source>
        <dbReference type="Pfam" id="PF06985"/>
    </source>
</evidence>
<evidence type="ECO:0000313" key="2">
    <source>
        <dbReference type="EMBL" id="KAF2028279.1"/>
    </source>
</evidence>
<dbReference type="InterPro" id="IPR010730">
    <property type="entry name" value="HET"/>
</dbReference>
<proteinExistence type="predicted"/>
<reference evidence="2" key="1">
    <citation type="journal article" date="2020" name="Stud. Mycol.">
        <title>101 Dothideomycetes genomes: a test case for predicting lifestyles and emergence of pathogens.</title>
        <authorList>
            <person name="Haridas S."/>
            <person name="Albert R."/>
            <person name="Binder M."/>
            <person name="Bloem J."/>
            <person name="Labutti K."/>
            <person name="Salamov A."/>
            <person name="Andreopoulos B."/>
            <person name="Baker S."/>
            <person name="Barry K."/>
            <person name="Bills G."/>
            <person name="Bluhm B."/>
            <person name="Cannon C."/>
            <person name="Castanera R."/>
            <person name="Culley D."/>
            <person name="Daum C."/>
            <person name="Ezra D."/>
            <person name="Gonzalez J."/>
            <person name="Henrissat B."/>
            <person name="Kuo A."/>
            <person name="Liang C."/>
            <person name="Lipzen A."/>
            <person name="Lutzoni F."/>
            <person name="Magnuson J."/>
            <person name="Mondo S."/>
            <person name="Nolan M."/>
            <person name="Ohm R."/>
            <person name="Pangilinan J."/>
            <person name="Park H.-J."/>
            <person name="Ramirez L."/>
            <person name="Alfaro M."/>
            <person name="Sun H."/>
            <person name="Tritt A."/>
            <person name="Yoshinaga Y."/>
            <person name="Zwiers L.-H."/>
            <person name="Turgeon B."/>
            <person name="Goodwin S."/>
            <person name="Spatafora J."/>
            <person name="Crous P."/>
            <person name="Grigoriev I."/>
        </authorList>
    </citation>
    <scope>NUCLEOTIDE SEQUENCE</scope>
    <source>
        <strain evidence="2">CBS 110217</strain>
    </source>
</reference>
<dbReference type="EMBL" id="ML978215">
    <property type="protein sequence ID" value="KAF2028279.1"/>
    <property type="molecule type" value="Genomic_DNA"/>
</dbReference>
<name>A0A9P4H658_9PLEO</name>
<feature type="domain" description="Heterokaryon incompatibility" evidence="1">
    <location>
        <begin position="49"/>
        <end position="141"/>
    </location>
</feature>
<dbReference type="PANTHER" id="PTHR33112:SF15">
    <property type="entry name" value="HETEROKARYON INCOMPATIBILITY DOMAIN-CONTAINING PROTEIN"/>
    <property type="match status" value="1"/>
</dbReference>
<dbReference type="Proteomes" id="UP000799777">
    <property type="component" value="Unassembled WGS sequence"/>
</dbReference>
<dbReference type="Pfam" id="PF06985">
    <property type="entry name" value="HET"/>
    <property type="match status" value="1"/>
</dbReference>
<dbReference type="AlphaFoldDB" id="A0A9P4H658"/>
<comment type="caution">
    <text evidence="2">The sequence shown here is derived from an EMBL/GenBank/DDBJ whole genome shotgun (WGS) entry which is preliminary data.</text>
</comment>
<organism evidence="2 3">
    <name type="scientific">Setomelanomma holmii</name>
    <dbReference type="NCBI Taxonomy" id="210430"/>
    <lineage>
        <taxon>Eukaryota</taxon>
        <taxon>Fungi</taxon>
        <taxon>Dikarya</taxon>
        <taxon>Ascomycota</taxon>
        <taxon>Pezizomycotina</taxon>
        <taxon>Dothideomycetes</taxon>
        <taxon>Pleosporomycetidae</taxon>
        <taxon>Pleosporales</taxon>
        <taxon>Pleosporineae</taxon>
        <taxon>Phaeosphaeriaceae</taxon>
        <taxon>Setomelanomma</taxon>
    </lineage>
</organism>
<gene>
    <name evidence="2" type="ORF">EK21DRAFT_70140</name>
</gene>